<keyword evidence="5" id="KW-0539">Nucleus</keyword>
<dbReference type="Proteomes" id="UP000245383">
    <property type="component" value="Unassembled WGS sequence"/>
</dbReference>
<evidence type="ECO:0000259" key="11">
    <source>
        <dbReference type="PROSITE" id="PS51293"/>
    </source>
</evidence>
<feature type="domain" description="Myb-like" evidence="9">
    <location>
        <begin position="845"/>
        <end position="895"/>
    </location>
</feature>
<dbReference type="InterPro" id="IPR036420">
    <property type="entry name" value="BRCT_dom_sf"/>
</dbReference>
<keyword evidence="2" id="KW-0156">Chromatin regulator</keyword>
<dbReference type="InterPro" id="IPR009057">
    <property type="entry name" value="Homeodomain-like_sf"/>
</dbReference>
<name>A0A2T9YNP6_9FUNG</name>
<keyword evidence="7" id="KW-0175">Coiled coil</keyword>
<dbReference type="EMBL" id="MBFR01000106">
    <property type="protein sequence ID" value="PVU93968.1"/>
    <property type="molecule type" value="Genomic_DNA"/>
</dbReference>
<protein>
    <submittedName>
        <fullName evidence="14">Uncharacterized protein</fullName>
    </submittedName>
</protein>
<dbReference type="PANTHER" id="PTHR15381:SF1">
    <property type="entry name" value="CHONDROITIN SULFATE PROTEOGLYCAN 5"/>
    <property type="match status" value="1"/>
</dbReference>
<dbReference type="InterPro" id="IPR017884">
    <property type="entry name" value="SANT_dom"/>
</dbReference>
<evidence type="ECO:0000256" key="5">
    <source>
        <dbReference type="ARBA" id="ARBA00023242"/>
    </source>
</evidence>
<keyword evidence="3" id="KW-0805">Transcription regulation</keyword>
<keyword evidence="15" id="KW-1185">Reference proteome</keyword>
<evidence type="ECO:0000256" key="6">
    <source>
        <dbReference type="ARBA" id="ARBA00049655"/>
    </source>
</evidence>
<feature type="region of interest" description="Disordered" evidence="8">
    <location>
        <begin position="312"/>
        <end position="338"/>
    </location>
</feature>
<dbReference type="InterPro" id="IPR001005">
    <property type="entry name" value="SANT/Myb"/>
</dbReference>
<dbReference type="PROSITE" id="PS51293">
    <property type="entry name" value="SANT"/>
    <property type="match status" value="1"/>
</dbReference>
<dbReference type="Pfam" id="PF16495">
    <property type="entry name" value="SWIRM-assoc_1"/>
    <property type="match status" value="1"/>
</dbReference>
<proteinExistence type="inferred from homology"/>
<dbReference type="GO" id="GO:0048858">
    <property type="term" value="P:cell projection morphogenesis"/>
    <property type="evidence" value="ECO:0007669"/>
    <property type="project" value="TreeGrafter"/>
</dbReference>
<feature type="domain" description="HTH myb-type" evidence="12">
    <location>
        <begin position="845"/>
        <end position="899"/>
    </location>
</feature>
<dbReference type="SUPFAM" id="SSF46689">
    <property type="entry name" value="Homeodomain-like"/>
    <property type="match status" value="2"/>
</dbReference>
<evidence type="ECO:0000256" key="3">
    <source>
        <dbReference type="ARBA" id="ARBA00023015"/>
    </source>
</evidence>
<evidence type="ECO:0000256" key="4">
    <source>
        <dbReference type="ARBA" id="ARBA00023163"/>
    </source>
</evidence>
<evidence type="ECO:0000259" key="9">
    <source>
        <dbReference type="PROSITE" id="PS50090"/>
    </source>
</evidence>
<dbReference type="InterPro" id="IPR007526">
    <property type="entry name" value="SWIRM"/>
</dbReference>
<evidence type="ECO:0000256" key="1">
    <source>
        <dbReference type="ARBA" id="ARBA00004123"/>
    </source>
</evidence>
<dbReference type="GO" id="GO:0006325">
    <property type="term" value="P:chromatin organization"/>
    <property type="evidence" value="ECO:0007669"/>
    <property type="project" value="UniProtKB-KW"/>
</dbReference>
<feature type="domain" description="SWIRM" evidence="10">
    <location>
        <begin position="602"/>
        <end position="699"/>
    </location>
</feature>
<dbReference type="OrthoDB" id="118550at2759"/>
<dbReference type="InterPro" id="IPR049898">
    <property type="entry name" value="MARR_BRCT_CHROMO"/>
</dbReference>
<feature type="compositionally biased region" description="Polar residues" evidence="8">
    <location>
        <begin position="542"/>
        <end position="551"/>
    </location>
</feature>
<accession>A0A2T9YNP6</accession>
<dbReference type="PROSITE" id="PS52032">
    <property type="entry name" value="MARR_BRCT_CHROMO"/>
    <property type="match status" value="1"/>
</dbReference>
<dbReference type="PROSITE" id="PS51294">
    <property type="entry name" value="HTH_MYB"/>
    <property type="match status" value="1"/>
</dbReference>
<dbReference type="FunFam" id="1.10.10.60:FF:000014">
    <property type="entry name" value="SWI/SNF complex subunit SMARCC2 isoform C"/>
    <property type="match status" value="1"/>
</dbReference>
<feature type="domain" description="SANT" evidence="11">
    <location>
        <begin position="848"/>
        <end position="899"/>
    </location>
</feature>
<dbReference type="PANTHER" id="PTHR15381">
    <property type="entry name" value="CHONDROITIN SULFATE PROTEOGLYCAN 5 -RELATED"/>
    <property type="match status" value="1"/>
</dbReference>
<comment type="caution">
    <text evidence="14">The sequence shown here is derived from an EMBL/GenBank/DDBJ whole genome shotgun (WGS) entry which is preliminary data.</text>
</comment>
<feature type="coiled-coil region" evidence="7">
    <location>
        <begin position="987"/>
        <end position="1021"/>
    </location>
</feature>
<evidence type="ECO:0000256" key="2">
    <source>
        <dbReference type="ARBA" id="ARBA00022853"/>
    </source>
</evidence>
<dbReference type="Gene3D" id="1.10.10.10">
    <property type="entry name" value="Winged helix-like DNA-binding domain superfamily/Winged helix DNA-binding domain"/>
    <property type="match status" value="1"/>
</dbReference>
<comment type="similarity">
    <text evidence="6">Belongs to the SMARCC family.</text>
</comment>
<dbReference type="InterPro" id="IPR036388">
    <property type="entry name" value="WH-like_DNA-bd_sf"/>
</dbReference>
<feature type="compositionally biased region" description="Polar residues" evidence="8">
    <location>
        <begin position="315"/>
        <end position="337"/>
    </location>
</feature>
<dbReference type="STRING" id="133385.A0A2T9YNP6"/>
<comment type="subcellular location">
    <subcellularLocation>
        <location evidence="1">Nucleus</location>
    </subcellularLocation>
</comment>
<reference evidence="14 15" key="1">
    <citation type="journal article" date="2018" name="MBio">
        <title>Comparative Genomics Reveals the Core Gene Toolbox for the Fungus-Insect Symbiosis.</title>
        <authorList>
            <person name="Wang Y."/>
            <person name="Stata M."/>
            <person name="Wang W."/>
            <person name="Stajich J.E."/>
            <person name="White M.M."/>
            <person name="Moncalvo J.M."/>
        </authorList>
    </citation>
    <scope>NUCLEOTIDE SEQUENCE [LARGE SCALE GENOMIC DNA]</scope>
    <source>
        <strain evidence="14 15">SWE-8-4</strain>
    </source>
</reference>
<evidence type="ECO:0000259" key="12">
    <source>
        <dbReference type="PROSITE" id="PS51294"/>
    </source>
</evidence>
<evidence type="ECO:0000259" key="13">
    <source>
        <dbReference type="PROSITE" id="PS52032"/>
    </source>
</evidence>
<dbReference type="PROSITE" id="PS50090">
    <property type="entry name" value="MYB_LIKE"/>
    <property type="match status" value="1"/>
</dbReference>
<dbReference type="SMART" id="SM00717">
    <property type="entry name" value="SANT"/>
    <property type="match status" value="1"/>
</dbReference>
<dbReference type="FunFam" id="1.10.10.10:FF:000020">
    <property type="entry name" value="SWI/SNF complex subunit SMARCC2 isoform c"/>
    <property type="match status" value="1"/>
</dbReference>
<evidence type="ECO:0000313" key="15">
    <source>
        <dbReference type="Proteomes" id="UP000245383"/>
    </source>
</evidence>
<organism evidence="14 15">
    <name type="scientific">Smittium simulii</name>
    <dbReference type="NCBI Taxonomy" id="133385"/>
    <lineage>
        <taxon>Eukaryota</taxon>
        <taxon>Fungi</taxon>
        <taxon>Fungi incertae sedis</taxon>
        <taxon>Zoopagomycota</taxon>
        <taxon>Kickxellomycotina</taxon>
        <taxon>Harpellomycetes</taxon>
        <taxon>Harpellales</taxon>
        <taxon>Legeriomycetaceae</taxon>
        <taxon>Smittium</taxon>
    </lineage>
</organism>
<dbReference type="InterPro" id="IPR017930">
    <property type="entry name" value="Myb_dom"/>
</dbReference>
<dbReference type="PROSITE" id="PS50934">
    <property type="entry name" value="SWIRM"/>
    <property type="match status" value="1"/>
</dbReference>
<evidence type="ECO:0000259" key="10">
    <source>
        <dbReference type="PROSITE" id="PS50934"/>
    </source>
</evidence>
<feature type="domain" description="Chromo" evidence="13">
    <location>
        <begin position="1"/>
        <end position="311"/>
    </location>
</feature>
<evidence type="ECO:0000256" key="8">
    <source>
        <dbReference type="SAM" id="MobiDB-lite"/>
    </source>
</evidence>
<gene>
    <name evidence="14" type="ORF">BB561_002903</name>
</gene>
<keyword evidence="4" id="KW-0804">Transcription</keyword>
<dbReference type="InterPro" id="IPR032451">
    <property type="entry name" value="SMARCC_C"/>
</dbReference>
<dbReference type="Pfam" id="PF04433">
    <property type="entry name" value="SWIRM"/>
    <property type="match status" value="1"/>
</dbReference>
<dbReference type="GO" id="GO:0006355">
    <property type="term" value="P:regulation of DNA-templated transcription"/>
    <property type="evidence" value="ECO:0007669"/>
    <property type="project" value="UniProtKB-ARBA"/>
</dbReference>
<dbReference type="GO" id="GO:0016514">
    <property type="term" value="C:SWI/SNF complex"/>
    <property type="evidence" value="ECO:0007669"/>
    <property type="project" value="UniProtKB-ARBA"/>
</dbReference>
<dbReference type="Gene3D" id="1.10.10.60">
    <property type="entry name" value="Homeodomain-like"/>
    <property type="match status" value="1"/>
</dbReference>
<dbReference type="SUPFAM" id="SSF52113">
    <property type="entry name" value="BRCT domain"/>
    <property type="match status" value="1"/>
</dbReference>
<evidence type="ECO:0000313" key="14">
    <source>
        <dbReference type="EMBL" id="PVU93968.1"/>
    </source>
</evidence>
<evidence type="ECO:0000256" key="7">
    <source>
        <dbReference type="SAM" id="Coils"/>
    </source>
</evidence>
<dbReference type="CDD" id="cd00167">
    <property type="entry name" value="SANT"/>
    <property type="match status" value="1"/>
</dbReference>
<sequence>MQNHNPNIETWKNYFSLKSINIIIDSVLLPPFRDLALKTFPDLSDEYPSNFELNASFISDIFFAIYSLQERLNIHKEVCETCVKLPYTLFLLHKLSSDYAAQTITDESTCSIFNIKNADIQPFLILFRHVLALQPDGKLWLLLSTIDSLGETPTIRFLKDSFKELEDCGFIKNTIIHLSPNFDAPEKKHLYDIALKLGVMVSTIEENATHLIKKAVNSVTMSSTASYSVVANFDNQVLVHLHQTSSFADFWSADLSNYSSKSSNEILSNSQKQVTQYWLHNSFILREFLPEIDYIYDPNTKSIEFNPETQKHVGNPNSTSFPSQHVNTQTKITNDPNTLYDDIDSSKMDIDIDSDLNLNDQSYEKMDSVTNIEDVVEFNLTDNSEHVNVTLVDLNEDKSQMNFKKRTEYEPIPNPEIHHLSNVAPHSPLADNIHKSTISGAPEVDKLATNVSASFAQESNKSPQTILQYSNSELSANSTLNEKSAHVLPDNLINTNSLQVAESKLNIDNTLLPITDNSLDSKISNANESSALPDSDILSEIPSGSNYTGADSKQIDEKTSIASATDKQLLNSETADELVPVTDEPPKVPVLEQILAEQKYEIIIPSYAAWFDMSRIHENEKKANPEFFNRVNKSKTPSVYMEYRNFMINVYRLCPLEYLTVTACRRNLAGDVCSIMRVHAFLEQWGLINYQVDPETKPSLISPPFTGHFKVTANTPRGLVPFYPSVNNSIPSNAELNQRPDSTQKVPTIQNNNQNVFLKSSSDSMNLQSNIYTPLSTNFKSPTEIRNFNCSTCGNSCNEERYHCIRHIPEPLDVCPPCYLDGRFLSSLNSTDFVKISNKSLNPEHQTKKLDKWSDQETLLLLEGLEMYDEDWEKIAEHVGTRTRDECVLHFLKLPIEDSFDIKSSSGIDQIQNDSYTPFSESDNPVMVLNEINSSAASCNGINDDNAKVLNSQDNMQLAASMALSSAAVKAKALADREEATMQLLVHQAVELQMAKLEFKVKALEEMCISIEQEKNDLARQRLLLAQDKIAFSKKVAQYEYILSSQQDQQGHNNYVHPSSQPKSTSFLSTPGPVLNSTGHDNNNVQDVVSDFIPTKVNVKTESQTSHVDLNPTIVDQQQIQEPVLSQIQANADNQQLNIDSTPIINDKNILNDNVVNTNAVIDSELKNSIKSYTQNENLVPTQTLGTDELNVGSLTNAENLSDDYSTKQSDIFSQASVENPSSMDLDPPYVPETITNLEHSQPNSALMNETESELIYSKTDDQKKNTDFSLTSKVENKSHEILPSMISHNVMYIPSIQDKDSDKMNVDQP</sequence>
<feature type="region of interest" description="Disordered" evidence="8">
    <location>
        <begin position="525"/>
        <end position="552"/>
    </location>
</feature>
<dbReference type="Pfam" id="PF00249">
    <property type="entry name" value="Myb_DNA-binding"/>
    <property type="match status" value="1"/>
</dbReference>